<dbReference type="InterPro" id="IPR001958">
    <property type="entry name" value="Tet-R_TetA/multi-R_MdtG-like"/>
</dbReference>
<dbReference type="SUPFAM" id="SSF103473">
    <property type="entry name" value="MFS general substrate transporter"/>
    <property type="match status" value="1"/>
</dbReference>
<dbReference type="RefSeq" id="WP_343063195.1">
    <property type="nucleotide sequence ID" value="NZ_JACHFM010000001.1"/>
</dbReference>
<feature type="transmembrane region" description="Helical" evidence="10">
    <location>
        <begin position="120"/>
        <end position="142"/>
    </location>
</feature>
<dbReference type="PROSITE" id="PS00216">
    <property type="entry name" value="SUGAR_TRANSPORT_1"/>
    <property type="match status" value="1"/>
</dbReference>
<evidence type="ECO:0000256" key="3">
    <source>
        <dbReference type="ARBA" id="ARBA00006236"/>
    </source>
</evidence>
<dbReference type="PROSITE" id="PS50850">
    <property type="entry name" value="MFS"/>
    <property type="match status" value="1"/>
</dbReference>
<evidence type="ECO:0000256" key="2">
    <source>
        <dbReference type="ARBA" id="ARBA00004651"/>
    </source>
</evidence>
<dbReference type="InterPro" id="IPR004812">
    <property type="entry name" value="Efflux_drug-R_Bcr/CmlA"/>
</dbReference>
<evidence type="ECO:0000256" key="1">
    <source>
        <dbReference type="ARBA" id="ARBA00003279"/>
    </source>
</evidence>
<keyword evidence="10" id="KW-0997">Cell inner membrane</keyword>
<feature type="transmembrane region" description="Helical" evidence="10">
    <location>
        <begin position="233"/>
        <end position="251"/>
    </location>
</feature>
<name>A0A840SNH1_9RHOB</name>
<feature type="transmembrane region" description="Helical" evidence="10">
    <location>
        <begin position="63"/>
        <end position="86"/>
    </location>
</feature>
<comment type="function">
    <text evidence="1">Resistance to tetracycline by an active tetracycline efflux. This is an energy-dependent process that decreases the accumulation of the antibiotic in whole cells. This protein functions as a metal-tetracycline/H(+) antiporter.</text>
</comment>
<dbReference type="GO" id="GO:1990961">
    <property type="term" value="P:xenobiotic detoxification by transmembrane export across the plasma membrane"/>
    <property type="evidence" value="ECO:0007669"/>
    <property type="project" value="InterPro"/>
</dbReference>
<dbReference type="Proteomes" id="UP000549457">
    <property type="component" value="Unassembled WGS sequence"/>
</dbReference>
<feature type="transmembrane region" description="Helical" evidence="10">
    <location>
        <begin position="354"/>
        <end position="375"/>
    </location>
</feature>
<comment type="caution">
    <text evidence="12">The sequence shown here is derived from an EMBL/GenBank/DDBJ whole genome shotgun (WGS) entry which is preliminary data.</text>
</comment>
<feature type="transmembrane region" description="Helical" evidence="10">
    <location>
        <begin position="30"/>
        <end position="51"/>
    </location>
</feature>
<dbReference type="GO" id="GO:0005886">
    <property type="term" value="C:plasma membrane"/>
    <property type="evidence" value="ECO:0007669"/>
    <property type="project" value="UniProtKB-SubCell"/>
</dbReference>
<evidence type="ECO:0000256" key="4">
    <source>
        <dbReference type="ARBA" id="ARBA00007520"/>
    </source>
</evidence>
<feature type="transmembrane region" description="Helical" evidence="10">
    <location>
        <begin position="292"/>
        <end position="315"/>
    </location>
</feature>
<evidence type="ECO:0000313" key="12">
    <source>
        <dbReference type="EMBL" id="MBB5220851.1"/>
    </source>
</evidence>
<gene>
    <name evidence="12" type="ORF">HNP73_000772</name>
</gene>
<evidence type="ECO:0000256" key="10">
    <source>
        <dbReference type="RuleBase" id="RU365088"/>
    </source>
</evidence>
<dbReference type="NCBIfam" id="TIGR00710">
    <property type="entry name" value="efflux_Bcr_CflA"/>
    <property type="match status" value="1"/>
</dbReference>
<comment type="similarity">
    <text evidence="3 10">Belongs to the major facilitator superfamily. Bcr/CmlA family.</text>
</comment>
<feature type="transmembrane region" description="Helical" evidence="10">
    <location>
        <begin position="197"/>
        <end position="221"/>
    </location>
</feature>
<keyword evidence="9 10" id="KW-0472">Membrane</keyword>
<comment type="subcellular location">
    <subcellularLocation>
        <location evidence="10">Cell inner membrane</location>
        <topology evidence="10">Multi-pass membrane protein</topology>
    </subcellularLocation>
    <subcellularLocation>
        <location evidence="2">Cell membrane</location>
        <topology evidence="2">Multi-pass membrane protein</topology>
    </subcellularLocation>
</comment>
<dbReference type="PRINTS" id="PR01035">
    <property type="entry name" value="TCRTETA"/>
</dbReference>
<evidence type="ECO:0000256" key="7">
    <source>
        <dbReference type="ARBA" id="ARBA00022692"/>
    </source>
</evidence>
<evidence type="ECO:0000256" key="9">
    <source>
        <dbReference type="ARBA" id="ARBA00023136"/>
    </source>
</evidence>
<reference evidence="12 13" key="1">
    <citation type="submission" date="2020-08" db="EMBL/GenBank/DDBJ databases">
        <title>Genomic Encyclopedia of Type Strains, Phase IV (KMG-IV): sequencing the most valuable type-strain genomes for metagenomic binning, comparative biology and taxonomic classification.</title>
        <authorList>
            <person name="Goeker M."/>
        </authorList>
    </citation>
    <scope>NUCLEOTIDE SEQUENCE [LARGE SCALE GENOMIC DNA]</scope>
    <source>
        <strain evidence="12 13">DSM 101730</strain>
    </source>
</reference>
<dbReference type="InterPro" id="IPR011701">
    <property type="entry name" value="MFS"/>
</dbReference>
<evidence type="ECO:0000256" key="6">
    <source>
        <dbReference type="ARBA" id="ARBA00022475"/>
    </source>
</evidence>
<keyword evidence="7 10" id="KW-0812">Transmembrane</keyword>
<dbReference type="AlphaFoldDB" id="A0A840SNH1"/>
<dbReference type="GO" id="GO:0042910">
    <property type="term" value="F:xenobiotic transmembrane transporter activity"/>
    <property type="evidence" value="ECO:0007669"/>
    <property type="project" value="InterPro"/>
</dbReference>
<protein>
    <recommendedName>
        <fullName evidence="10">Bcr/CflA family efflux transporter</fullName>
    </recommendedName>
</protein>
<accession>A0A840SNH1</accession>
<dbReference type="CDD" id="cd17320">
    <property type="entry name" value="MFS_MdfA_MDR_like"/>
    <property type="match status" value="1"/>
</dbReference>
<dbReference type="Gene3D" id="1.20.1720.10">
    <property type="entry name" value="Multidrug resistance protein D"/>
    <property type="match status" value="1"/>
</dbReference>
<keyword evidence="5 10" id="KW-0813">Transport</keyword>
<dbReference type="InterPro" id="IPR005829">
    <property type="entry name" value="Sugar_transporter_CS"/>
</dbReference>
<keyword evidence="6" id="KW-1003">Cell membrane</keyword>
<evidence type="ECO:0000256" key="5">
    <source>
        <dbReference type="ARBA" id="ARBA00022448"/>
    </source>
</evidence>
<evidence type="ECO:0000256" key="8">
    <source>
        <dbReference type="ARBA" id="ARBA00022989"/>
    </source>
</evidence>
<feature type="transmembrane region" description="Helical" evidence="10">
    <location>
        <begin position="263"/>
        <end position="286"/>
    </location>
</feature>
<feature type="transmembrane region" description="Helical" evidence="10">
    <location>
        <begin position="148"/>
        <end position="168"/>
    </location>
</feature>
<sequence length="381" mass="38621">MVLITGIAALSLNVILPSLPSIAEDFDADYAVVATAVSGYLALTGILQLVLGPLSDRYGRRPVLLITGAIFLVATAGCLFAPNIAIFLACRMAQSAVASGLVLSRAIVRDMVPPREAASLLGYVTMGMSIVPMIGPMVGGILDETFGWRSVFLFSLVSGAAVLALVWADLGETNARPSESLVDQFRQYPTLLGSRPFWGYALTASFGSGVFYAFLGGAPWVASEILGMSPSELGFYFGMPAVGYLVGNFLSGRYASRVGLTGMMLVGGIITALAVAIVAGLFLAGIAGPLGFFSAMALTGVGNGLVLPSANAGVVSVKPDLAGSASGLAGCLMIGGGAVLSVAAGALVGSSAGALGLAWLMLASAVLSVIATLDLRRGNAL</sequence>
<keyword evidence="8 10" id="KW-1133">Transmembrane helix</keyword>
<dbReference type="PANTHER" id="PTHR23502">
    <property type="entry name" value="MAJOR FACILITATOR SUPERFAMILY"/>
    <property type="match status" value="1"/>
</dbReference>
<keyword evidence="13" id="KW-1185">Reference proteome</keyword>
<organism evidence="12 13">
    <name type="scientific">Amaricoccus macauensis</name>
    <dbReference type="NCBI Taxonomy" id="57001"/>
    <lineage>
        <taxon>Bacteria</taxon>
        <taxon>Pseudomonadati</taxon>
        <taxon>Pseudomonadota</taxon>
        <taxon>Alphaproteobacteria</taxon>
        <taxon>Rhodobacterales</taxon>
        <taxon>Paracoccaceae</taxon>
        <taxon>Amaricoccus</taxon>
    </lineage>
</organism>
<dbReference type="PANTHER" id="PTHR23502:SF132">
    <property type="entry name" value="POLYAMINE TRANSPORTER 2-RELATED"/>
    <property type="match status" value="1"/>
</dbReference>
<evidence type="ECO:0000259" key="11">
    <source>
        <dbReference type="PROSITE" id="PS50850"/>
    </source>
</evidence>
<dbReference type="InterPro" id="IPR020846">
    <property type="entry name" value="MFS_dom"/>
</dbReference>
<comment type="similarity">
    <text evidence="4">Belongs to the major facilitator superfamily. TCR/Tet family.</text>
</comment>
<feature type="domain" description="Major facilitator superfamily (MFS) profile" evidence="11">
    <location>
        <begin position="1"/>
        <end position="376"/>
    </location>
</feature>
<proteinExistence type="inferred from homology"/>
<evidence type="ECO:0000313" key="13">
    <source>
        <dbReference type="Proteomes" id="UP000549457"/>
    </source>
</evidence>
<dbReference type="InterPro" id="IPR036259">
    <property type="entry name" value="MFS_trans_sf"/>
</dbReference>
<dbReference type="EMBL" id="JACHFM010000001">
    <property type="protein sequence ID" value="MBB5220851.1"/>
    <property type="molecule type" value="Genomic_DNA"/>
</dbReference>
<dbReference type="Pfam" id="PF07690">
    <property type="entry name" value="MFS_1"/>
    <property type="match status" value="1"/>
</dbReference>
<comment type="caution">
    <text evidence="10">Lacks conserved residue(s) required for the propagation of feature annotation.</text>
</comment>
<feature type="transmembrane region" description="Helical" evidence="10">
    <location>
        <begin position="327"/>
        <end position="348"/>
    </location>
</feature>